<feature type="compositionally biased region" description="Polar residues" evidence="1">
    <location>
        <begin position="23"/>
        <end position="43"/>
    </location>
</feature>
<dbReference type="Proteomes" id="UP001161757">
    <property type="component" value="Unassembled WGS sequence"/>
</dbReference>
<accession>A0AAN6IQK2</accession>
<evidence type="ECO:0000256" key="1">
    <source>
        <dbReference type="SAM" id="MobiDB-lite"/>
    </source>
</evidence>
<sequence length="224" mass="25357">MPELRSRSTSSPTVLLISRSCRNQQSTLHQHHQSPTTMASRFTTPKGDDDAFSRFLTSLDLLHCDEHLTGLENAVARAEHELNIWARQLSSSAAENTTIAAAGAHERQLSNSHVRRKHAATGPAQTEGGLIAEPNVVNRLRAFLDSVSNMVAVSRELYRLWQSIWKIYEEINRPGPSKSAKMYKALFNGQYRDWLLGRLSEIEGRYERAREEFQAQLEACRDLL</sequence>
<evidence type="ECO:0000313" key="3">
    <source>
        <dbReference type="Proteomes" id="UP001161757"/>
    </source>
</evidence>
<gene>
    <name evidence="2" type="ORF">HRR80_009138</name>
</gene>
<comment type="caution">
    <text evidence="2">The sequence shown here is derived from an EMBL/GenBank/DDBJ whole genome shotgun (WGS) entry which is preliminary data.</text>
</comment>
<protein>
    <submittedName>
        <fullName evidence="2">Uncharacterized protein</fullName>
    </submittedName>
</protein>
<evidence type="ECO:0000313" key="2">
    <source>
        <dbReference type="EMBL" id="KAJ8986837.1"/>
    </source>
</evidence>
<proteinExistence type="predicted"/>
<name>A0AAN6IQK2_EXODE</name>
<feature type="region of interest" description="Disordered" evidence="1">
    <location>
        <begin position="23"/>
        <end position="45"/>
    </location>
</feature>
<dbReference type="EMBL" id="JAJGCB010000031">
    <property type="protein sequence ID" value="KAJ8986837.1"/>
    <property type="molecule type" value="Genomic_DNA"/>
</dbReference>
<organism evidence="2 3">
    <name type="scientific">Exophiala dermatitidis</name>
    <name type="common">Black yeast-like fungus</name>
    <name type="synonym">Wangiella dermatitidis</name>
    <dbReference type="NCBI Taxonomy" id="5970"/>
    <lineage>
        <taxon>Eukaryota</taxon>
        <taxon>Fungi</taxon>
        <taxon>Dikarya</taxon>
        <taxon>Ascomycota</taxon>
        <taxon>Pezizomycotina</taxon>
        <taxon>Eurotiomycetes</taxon>
        <taxon>Chaetothyriomycetidae</taxon>
        <taxon>Chaetothyriales</taxon>
        <taxon>Herpotrichiellaceae</taxon>
        <taxon>Exophiala</taxon>
    </lineage>
</organism>
<reference evidence="2" key="1">
    <citation type="submission" date="2023-01" db="EMBL/GenBank/DDBJ databases">
        <title>Exophiala dermititidis isolated from Cystic Fibrosis Patient.</title>
        <authorList>
            <person name="Kurbessoian T."/>
            <person name="Crocker A."/>
            <person name="Murante D."/>
            <person name="Hogan D.A."/>
            <person name="Stajich J.E."/>
        </authorList>
    </citation>
    <scope>NUCLEOTIDE SEQUENCE</scope>
    <source>
        <strain evidence="2">Ex8</strain>
    </source>
</reference>
<dbReference type="AlphaFoldDB" id="A0AAN6IQK2"/>